<comment type="caution">
    <text evidence="3">The sequence shown here is derived from an EMBL/GenBank/DDBJ whole genome shotgun (WGS) entry which is preliminary data.</text>
</comment>
<feature type="transmembrane region" description="Helical" evidence="2">
    <location>
        <begin position="7"/>
        <end position="25"/>
    </location>
</feature>
<feature type="transmembrane region" description="Helical" evidence="2">
    <location>
        <begin position="37"/>
        <end position="57"/>
    </location>
</feature>
<dbReference type="Pfam" id="PF04279">
    <property type="entry name" value="IspA"/>
    <property type="match status" value="1"/>
</dbReference>
<name>A0ABV6P296_9ACTN</name>
<sequence>MTRFRTLLLELGPTILFNIVLPYLTYSMLTDRGTGTVAALAISAVWPVVEILGGYLVRRRIDEFGVLTLILIVLGIATSVIFDSPRLALVKESAITGLFGLVLLGSLLAPRPLMFYFGRKFATGGSPERIAWWDGLWQYPGFRHTQRVLTVVWGITFLVESVVRVVLSYQLAIGTMVIVGPVLAYVVVAALVTWTIVYARRSQARAARANPAAAGPDGSATPDATGDIPGTDAGESRLLPNT</sequence>
<dbReference type="NCBIfam" id="NF041646">
    <property type="entry name" value="VC0807_fam"/>
    <property type="match status" value="1"/>
</dbReference>
<feature type="transmembrane region" description="Helical" evidence="2">
    <location>
        <begin position="64"/>
        <end position="82"/>
    </location>
</feature>
<accession>A0ABV6P296</accession>
<evidence type="ECO:0000256" key="1">
    <source>
        <dbReference type="SAM" id="MobiDB-lite"/>
    </source>
</evidence>
<keyword evidence="4" id="KW-1185">Reference proteome</keyword>
<organism evidence="3 4">
    <name type="scientific">Plantactinospora siamensis</name>
    <dbReference type="NCBI Taxonomy" id="555372"/>
    <lineage>
        <taxon>Bacteria</taxon>
        <taxon>Bacillati</taxon>
        <taxon>Actinomycetota</taxon>
        <taxon>Actinomycetes</taxon>
        <taxon>Micromonosporales</taxon>
        <taxon>Micromonosporaceae</taxon>
        <taxon>Plantactinospora</taxon>
    </lineage>
</organism>
<dbReference type="EMBL" id="JBHLUE010000019">
    <property type="protein sequence ID" value="MFC0567150.1"/>
    <property type="molecule type" value="Genomic_DNA"/>
</dbReference>
<feature type="transmembrane region" description="Helical" evidence="2">
    <location>
        <begin position="94"/>
        <end position="110"/>
    </location>
</feature>
<gene>
    <name evidence="3" type="ORF">ACFFHU_23800</name>
</gene>
<feature type="region of interest" description="Disordered" evidence="1">
    <location>
        <begin position="209"/>
        <end position="242"/>
    </location>
</feature>
<reference evidence="3 4" key="1">
    <citation type="submission" date="2024-09" db="EMBL/GenBank/DDBJ databases">
        <authorList>
            <person name="Sun Q."/>
            <person name="Mori K."/>
        </authorList>
    </citation>
    <scope>NUCLEOTIDE SEQUENCE [LARGE SCALE GENOMIC DNA]</scope>
    <source>
        <strain evidence="3 4">TBRC 2205</strain>
    </source>
</reference>
<proteinExistence type="predicted"/>
<dbReference type="RefSeq" id="WP_377342411.1">
    <property type="nucleotide sequence ID" value="NZ_JBHLUE010000019.1"/>
</dbReference>
<keyword evidence="2" id="KW-0812">Transmembrane</keyword>
<protein>
    <submittedName>
        <fullName evidence="3">VC0807 family protein</fullName>
    </submittedName>
</protein>
<evidence type="ECO:0000313" key="3">
    <source>
        <dbReference type="EMBL" id="MFC0567150.1"/>
    </source>
</evidence>
<keyword evidence="2" id="KW-1133">Transmembrane helix</keyword>
<evidence type="ECO:0000313" key="4">
    <source>
        <dbReference type="Proteomes" id="UP001589894"/>
    </source>
</evidence>
<feature type="transmembrane region" description="Helical" evidence="2">
    <location>
        <begin position="173"/>
        <end position="199"/>
    </location>
</feature>
<dbReference type="InterPro" id="IPR006008">
    <property type="entry name" value="YciB"/>
</dbReference>
<dbReference type="Proteomes" id="UP001589894">
    <property type="component" value="Unassembled WGS sequence"/>
</dbReference>
<feature type="transmembrane region" description="Helical" evidence="2">
    <location>
        <begin position="148"/>
        <end position="167"/>
    </location>
</feature>
<keyword evidence="2" id="KW-0472">Membrane</keyword>
<evidence type="ECO:0000256" key="2">
    <source>
        <dbReference type="SAM" id="Phobius"/>
    </source>
</evidence>